<dbReference type="Proteomes" id="UP000266841">
    <property type="component" value="Unassembled WGS sequence"/>
</dbReference>
<dbReference type="EMBL" id="AGNL01038865">
    <property type="protein sequence ID" value="EJK52955.1"/>
    <property type="molecule type" value="Genomic_DNA"/>
</dbReference>
<gene>
    <name evidence="2" type="ORF">THAOC_27701</name>
</gene>
<feature type="compositionally biased region" description="Basic and acidic residues" evidence="1">
    <location>
        <begin position="13"/>
        <end position="24"/>
    </location>
</feature>
<name>K0RI86_THAOC</name>
<reference evidence="2 3" key="1">
    <citation type="journal article" date="2012" name="Genome Biol.">
        <title>Genome and low-iron response of an oceanic diatom adapted to chronic iron limitation.</title>
        <authorList>
            <person name="Lommer M."/>
            <person name="Specht M."/>
            <person name="Roy A.S."/>
            <person name="Kraemer L."/>
            <person name="Andreson R."/>
            <person name="Gutowska M.A."/>
            <person name="Wolf J."/>
            <person name="Bergner S.V."/>
            <person name="Schilhabel M.B."/>
            <person name="Klostermeier U.C."/>
            <person name="Beiko R.G."/>
            <person name="Rosenstiel P."/>
            <person name="Hippler M."/>
            <person name="Laroche J."/>
        </authorList>
    </citation>
    <scope>NUCLEOTIDE SEQUENCE [LARGE SCALE GENOMIC DNA]</scope>
    <source>
        <strain evidence="2 3">CCMP1005</strain>
    </source>
</reference>
<dbReference type="AlphaFoldDB" id="K0RI86"/>
<sequence length="91" mass="10085">MPGYNAKALIRFQQEKPARQKDSPHPNTPPNYGAKVQYAKEEPASIQAYPISKIHRSAATWLVASQEDAILTYNASDLILAAHSDARQLPQ</sequence>
<feature type="region of interest" description="Disordered" evidence="1">
    <location>
        <begin position="12"/>
        <end position="34"/>
    </location>
</feature>
<keyword evidence="3" id="KW-1185">Reference proteome</keyword>
<organism evidence="2 3">
    <name type="scientific">Thalassiosira oceanica</name>
    <name type="common">Marine diatom</name>
    <dbReference type="NCBI Taxonomy" id="159749"/>
    <lineage>
        <taxon>Eukaryota</taxon>
        <taxon>Sar</taxon>
        <taxon>Stramenopiles</taxon>
        <taxon>Ochrophyta</taxon>
        <taxon>Bacillariophyta</taxon>
        <taxon>Coscinodiscophyceae</taxon>
        <taxon>Thalassiosirophycidae</taxon>
        <taxon>Thalassiosirales</taxon>
        <taxon>Thalassiosiraceae</taxon>
        <taxon>Thalassiosira</taxon>
    </lineage>
</organism>
<proteinExistence type="predicted"/>
<comment type="caution">
    <text evidence="2">The sequence shown here is derived from an EMBL/GenBank/DDBJ whole genome shotgun (WGS) entry which is preliminary data.</text>
</comment>
<evidence type="ECO:0000313" key="3">
    <source>
        <dbReference type="Proteomes" id="UP000266841"/>
    </source>
</evidence>
<accession>K0RI86</accession>
<evidence type="ECO:0000313" key="2">
    <source>
        <dbReference type="EMBL" id="EJK52955.1"/>
    </source>
</evidence>
<dbReference type="OrthoDB" id="47410at2759"/>
<evidence type="ECO:0000256" key="1">
    <source>
        <dbReference type="SAM" id="MobiDB-lite"/>
    </source>
</evidence>
<protein>
    <submittedName>
        <fullName evidence="2">Uncharacterized protein</fullName>
    </submittedName>
</protein>